<dbReference type="GO" id="GO:0005634">
    <property type="term" value="C:nucleus"/>
    <property type="evidence" value="ECO:0007669"/>
    <property type="project" value="UniProtKB-SubCell"/>
</dbReference>
<organism evidence="8 9">
    <name type="scientific">Forsythia ovata</name>
    <dbReference type="NCBI Taxonomy" id="205694"/>
    <lineage>
        <taxon>Eukaryota</taxon>
        <taxon>Viridiplantae</taxon>
        <taxon>Streptophyta</taxon>
        <taxon>Embryophyta</taxon>
        <taxon>Tracheophyta</taxon>
        <taxon>Spermatophyta</taxon>
        <taxon>Magnoliopsida</taxon>
        <taxon>eudicotyledons</taxon>
        <taxon>Gunneridae</taxon>
        <taxon>Pentapetalae</taxon>
        <taxon>asterids</taxon>
        <taxon>lamiids</taxon>
        <taxon>Lamiales</taxon>
        <taxon>Oleaceae</taxon>
        <taxon>Forsythieae</taxon>
        <taxon>Forsythia</taxon>
    </lineage>
</organism>
<keyword evidence="3" id="KW-0238">DNA-binding</keyword>
<dbReference type="Proteomes" id="UP001604277">
    <property type="component" value="Unassembled WGS sequence"/>
</dbReference>
<gene>
    <name evidence="8" type="ORF">Fot_37693</name>
</gene>
<protein>
    <submittedName>
        <fullName evidence="8">Transcription factor bHLH</fullName>
    </submittedName>
</protein>
<keyword evidence="2" id="KW-0805">Transcription regulation</keyword>
<evidence type="ECO:0000259" key="7">
    <source>
        <dbReference type="PROSITE" id="PS50888"/>
    </source>
</evidence>
<comment type="caution">
    <text evidence="8">The sequence shown here is derived from an EMBL/GenBank/DDBJ whole genome shotgun (WGS) entry which is preliminary data.</text>
</comment>
<feature type="domain" description="BHLH" evidence="7">
    <location>
        <begin position="175"/>
        <end position="224"/>
    </location>
</feature>
<dbReference type="SUPFAM" id="SSF47459">
    <property type="entry name" value="HLH, helix-loop-helix DNA-binding domain"/>
    <property type="match status" value="1"/>
</dbReference>
<evidence type="ECO:0000256" key="5">
    <source>
        <dbReference type="ARBA" id="ARBA00023242"/>
    </source>
</evidence>
<keyword evidence="9" id="KW-1185">Reference proteome</keyword>
<comment type="subcellular location">
    <subcellularLocation>
        <location evidence="1">Nucleus</location>
    </subcellularLocation>
</comment>
<evidence type="ECO:0000256" key="3">
    <source>
        <dbReference type="ARBA" id="ARBA00023125"/>
    </source>
</evidence>
<evidence type="ECO:0000313" key="9">
    <source>
        <dbReference type="Proteomes" id="UP001604277"/>
    </source>
</evidence>
<dbReference type="AlphaFoldDB" id="A0ABD1S0G4"/>
<dbReference type="SMART" id="SM00353">
    <property type="entry name" value="HLH"/>
    <property type="match status" value="1"/>
</dbReference>
<evidence type="ECO:0000313" key="8">
    <source>
        <dbReference type="EMBL" id="KAL2493936.1"/>
    </source>
</evidence>
<reference evidence="9" key="1">
    <citation type="submission" date="2024-07" db="EMBL/GenBank/DDBJ databases">
        <title>Two chromosome-level genome assemblies of Korean endemic species Abeliophyllum distichum and Forsythia ovata (Oleaceae).</title>
        <authorList>
            <person name="Jang H."/>
        </authorList>
    </citation>
    <scope>NUCLEOTIDE SEQUENCE [LARGE SCALE GENOMIC DNA]</scope>
</reference>
<dbReference type="Gene3D" id="4.10.280.10">
    <property type="entry name" value="Helix-loop-helix DNA-binding domain"/>
    <property type="match status" value="1"/>
</dbReference>
<dbReference type="GO" id="GO:0003677">
    <property type="term" value="F:DNA binding"/>
    <property type="evidence" value="ECO:0007669"/>
    <property type="project" value="UniProtKB-KW"/>
</dbReference>
<dbReference type="InterPro" id="IPR036638">
    <property type="entry name" value="HLH_DNA-bd_sf"/>
</dbReference>
<evidence type="ECO:0000256" key="4">
    <source>
        <dbReference type="ARBA" id="ARBA00023163"/>
    </source>
</evidence>
<dbReference type="PROSITE" id="PS50888">
    <property type="entry name" value="BHLH"/>
    <property type="match status" value="1"/>
</dbReference>
<name>A0ABD1S0G4_9LAMI</name>
<accession>A0ABD1S0G4</accession>
<evidence type="ECO:0000256" key="2">
    <source>
        <dbReference type="ARBA" id="ARBA00023015"/>
    </source>
</evidence>
<evidence type="ECO:0000256" key="1">
    <source>
        <dbReference type="ARBA" id="ARBA00004123"/>
    </source>
</evidence>
<dbReference type="Pfam" id="PF00010">
    <property type="entry name" value="HLH"/>
    <property type="match status" value="1"/>
</dbReference>
<sequence>MEREFQLQTQPLFSGGESYSATEIAVDEAFINGVYAGLSFHSLLKQEQTPPPLLFLEPSLCYDPNGFFVQGFPATETQNLKIPKTKQQLFNVNSSVSGEVPQYNFFSKTTPCVAESDVIYSRLPGLLSLELPQYKHFQLGAESSSNNPEEPAATATDSERRSYHQHRFGPYRSPEAVAPSSTMARLRRQRISDKTRCLQKLLPWDKRMDMATMLEETYKYIKFLQAQISVLQSMPRTAGNDENDGVYGGELGRLNRQQLLEVVVNSPVAQTVLCSKGFCVYSVEQFVMLKNNAERNSLWVLEEWEKKVVNGQEKLHHKQHSWNSTSSQQHNSSCNSLLKHLFKLPSMYYRFKMK</sequence>
<evidence type="ECO:0000256" key="6">
    <source>
        <dbReference type="SAM" id="MobiDB-lite"/>
    </source>
</evidence>
<dbReference type="PANTHER" id="PTHR45914:SF24">
    <property type="entry name" value="BHLH DOMAIN-CONTAINING PROTEIN"/>
    <property type="match status" value="1"/>
</dbReference>
<keyword evidence="5" id="KW-0539">Nucleus</keyword>
<dbReference type="EMBL" id="JBFOLJ010000011">
    <property type="protein sequence ID" value="KAL2493936.1"/>
    <property type="molecule type" value="Genomic_DNA"/>
</dbReference>
<proteinExistence type="predicted"/>
<dbReference type="InterPro" id="IPR045843">
    <property type="entry name" value="IND-like"/>
</dbReference>
<dbReference type="PANTHER" id="PTHR45914">
    <property type="entry name" value="TRANSCRIPTION FACTOR HEC3-RELATED"/>
    <property type="match status" value="1"/>
</dbReference>
<dbReference type="InterPro" id="IPR011598">
    <property type="entry name" value="bHLH_dom"/>
</dbReference>
<keyword evidence="4" id="KW-0804">Transcription</keyword>
<feature type="region of interest" description="Disordered" evidence="6">
    <location>
        <begin position="140"/>
        <end position="180"/>
    </location>
</feature>